<organism evidence="1 2">
    <name type="scientific">Rhodococcus erythropolis</name>
    <name type="common">Arthrobacter picolinophilus</name>
    <dbReference type="NCBI Taxonomy" id="1833"/>
    <lineage>
        <taxon>Bacteria</taxon>
        <taxon>Bacillati</taxon>
        <taxon>Actinomycetota</taxon>
        <taxon>Actinomycetes</taxon>
        <taxon>Mycobacteriales</taxon>
        <taxon>Nocardiaceae</taxon>
        <taxon>Rhodococcus</taxon>
        <taxon>Rhodococcus erythropolis group</taxon>
    </lineage>
</organism>
<sequence length="81" mass="8910">MFVDKRQLAQDLATALMEIEKVPNIPLFRQNTASIVHELVDRDLSNVDGASNYVRVQVLTNAGGPDRDKAIGSTDCFHGLL</sequence>
<protein>
    <submittedName>
        <fullName evidence="1">Uncharacterized protein</fullName>
    </submittedName>
</protein>
<dbReference type="Proteomes" id="UP000325576">
    <property type="component" value="Unassembled WGS sequence"/>
</dbReference>
<evidence type="ECO:0000313" key="1">
    <source>
        <dbReference type="EMBL" id="KAB2582134.1"/>
    </source>
</evidence>
<accession>A0A0C2WI67</accession>
<evidence type="ECO:0000313" key="2">
    <source>
        <dbReference type="Proteomes" id="UP000325576"/>
    </source>
</evidence>
<gene>
    <name evidence="1" type="ORF">BS297_27355</name>
</gene>
<dbReference type="EMBL" id="MRBO01000731">
    <property type="protein sequence ID" value="KAB2582134.1"/>
    <property type="molecule type" value="Genomic_DNA"/>
</dbReference>
<dbReference type="AlphaFoldDB" id="A0A0C2WI67"/>
<proteinExistence type="predicted"/>
<comment type="caution">
    <text evidence="1">The sequence shown here is derived from an EMBL/GenBank/DDBJ whole genome shotgun (WGS) entry which is preliminary data.</text>
</comment>
<reference evidence="1 2" key="1">
    <citation type="journal article" date="2017" name="Poromechanics V (2013)">
        <title>Genomic Characterization of the Arsenic-Tolerant Actinobacterium, &lt;i&gt;Rhodococcus erythropolis&lt;/i&gt; S43.</title>
        <authorList>
            <person name="Retamal-Morales G."/>
            <person name="Mehnert M."/>
            <person name="Schwabe R."/>
            <person name="Tischler D."/>
            <person name="Schloemann M."/>
            <person name="Levican G.J."/>
        </authorList>
    </citation>
    <scope>NUCLEOTIDE SEQUENCE [LARGE SCALE GENOMIC DNA]</scope>
    <source>
        <strain evidence="1 2">S43</strain>
    </source>
</reference>
<name>A0A0C2WI67_RHOER</name>